<evidence type="ECO:0000313" key="1">
    <source>
        <dbReference type="EMBL" id="MBD2773326.1"/>
    </source>
</evidence>
<comment type="caution">
    <text evidence="1">The sequence shown here is derived from an EMBL/GenBank/DDBJ whole genome shotgun (WGS) entry which is preliminary data.</text>
</comment>
<name>A0A8J7C7K8_9CYAN</name>
<dbReference type="RefSeq" id="WP_190828972.1">
    <property type="nucleotide sequence ID" value="NZ_CAWPPI010000052.1"/>
</dbReference>
<protein>
    <submittedName>
        <fullName evidence="1">Uncharacterized protein</fullName>
    </submittedName>
</protein>
<dbReference type="Proteomes" id="UP000629098">
    <property type="component" value="Unassembled WGS sequence"/>
</dbReference>
<proteinExistence type="predicted"/>
<sequence>MFNVANLTTKGRYLIEGERGEWHYSGCTGSKYNFWRKAVGSTRRVNLTLSAIQVKRRLWQEVQTLNLGNLEAFRGE</sequence>
<dbReference type="EMBL" id="JACXAE010000052">
    <property type="protein sequence ID" value="MBD2773326.1"/>
    <property type="molecule type" value="Genomic_DNA"/>
</dbReference>
<accession>A0A8J7C7K8</accession>
<keyword evidence="2" id="KW-1185">Reference proteome</keyword>
<gene>
    <name evidence="1" type="ORF">ICL16_14910</name>
</gene>
<reference evidence="1" key="1">
    <citation type="submission" date="2020-09" db="EMBL/GenBank/DDBJ databases">
        <title>Iningainema tapete sp. nov. (Scytonemataceae, Cyanobacteria) from greenhouses in central Florida (USA) produces two types of nodularin with biosynthetic potential for microcystin-LR and anabaenopeptins.</title>
        <authorList>
            <person name="Berthold D.E."/>
            <person name="Lefler F.W."/>
            <person name="Huang I.-S."/>
            <person name="Abdulla H."/>
            <person name="Zimba P.V."/>
            <person name="Laughinghouse H.D. IV."/>
        </authorList>
    </citation>
    <scope>NUCLEOTIDE SEQUENCE</scope>
    <source>
        <strain evidence="1">BLCCT55</strain>
    </source>
</reference>
<dbReference type="AlphaFoldDB" id="A0A8J7C7K8"/>
<evidence type="ECO:0000313" key="2">
    <source>
        <dbReference type="Proteomes" id="UP000629098"/>
    </source>
</evidence>
<organism evidence="1 2">
    <name type="scientific">Iningainema tapete BLCC-T55</name>
    <dbReference type="NCBI Taxonomy" id="2748662"/>
    <lineage>
        <taxon>Bacteria</taxon>
        <taxon>Bacillati</taxon>
        <taxon>Cyanobacteriota</taxon>
        <taxon>Cyanophyceae</taxon>
        <taxon>Nostocales</taxon>
        <taxon>Scytonemataceae</taxon>
        <taxon>Iningainema tapete</taxon>
    </lineage>
</organism>